<dbReference type="AlphaFoldDB" id="A0A346PFM1"/>
<dbReference type="GeneID" id="37642124"/>
<feature type="transmembrane region" description="Helical" evidence="1">
    <location>
        <begin position="7"/>
        <end position="34"/>
    </location>
</feature>
<keyword evidence="4" id="KW-1185">Reference proteome</keyword>
<dbReference type="RefSeq" id="WP_117364403.1">
    <property type="nucleotide sequence ID" value="NZ_CP024047.1"/>
</dbReference>
<name>A0A346PFM1_9EURY</name>
<keyword evidence="1" id="KW-0472">Membrane</keyword>
<dbReference type="EMBL" id="CP024047">
    <property type="protein sequence ID" value="AXR78316.1"/>
    <property type="molecule type" value="Genomic_DNA"/>
</dbReference>
<reference evidence="2" key="3">
    <citation type="journal article" date="2019" name="Int. J. Syst. Evol. Microbiol.">
        <title>Natronolimnobius sulfurireducens sp. nov. and Halalkaliarchaeum desulfuricum gen. nov., sp. nov., the first sulfur-respiring alkaliphilic haloarchaea from hypersaline alkaline lakes.</title>
        <authorList>
            <person name="Sorokin D.Y."/>
            <person name="Yakimov M."/>
            <person name="Messina E."/>
            <person name="Merkel A.Y."/>
            <person name="Bale N.J."/>
            <person name="Sinninghe Damste J.S."/>
        </authorList>
    </citation>
    <scope>NUCLEOTIDE SEQUENCE</scope>
    <source>
        <strain evidence="3">AArc-Mg</strain>
        <strain evidence="2">AArc1</strain>
    </source>
</reference>
<evidence type="ECO:0000313" key="5">
    <source>
        <dbReference type="Proteomes" id="UP000258707"/>
    </source>
</evidence>
<evidence type="ECO:0000313" key="4">
    <source>
        <dbReference type="Proteomes" id="UP000258613"/>
    </source>
</evidence>
<gene>
    <name evidence="2" type="ORF">AArc1_1998</name>
    <name evidence="3" type="ORF">AArcMg_1641</name>
</gene>
<reference evidence="4" key="2">
    <citation type="submission" date="2018-02" db="EMBL/GenBank/DDBJ databases">
        <title>Phenotypic and genomic properties of facultatively anaerobic sulfur-reducing natronoarchaea from hypersaline soda lakes.</title>
        <authorList>
            <person name="Sorokin D.Y."/>
            <person name="Kublanov I.V."/>
            <person name="Roman P."/>
            <person name="Sinninghe Damste J.S."/>
            <person name="Golyshin P.N."/>
            <person name="Rojo D."/>
            <person name="Ciordia S."/>
            <person name="Mena M.D.C."/>
            <person name="Ferrer M."/>
            <person name="Messina E."/>
            <person name="Smedile F."/>
            <person name="La Spada G."/>
            <person name="La Cono V."/>
            <person name="Yakimov M.M."/>
        </authorList>
    </citation>
    <scope>NUCLEOTIDE SEQUENCE [LARGE SCALE GENOMIC DNA]</scope>
    <source>
        <strain evidence="4">AArc-Mg</strain>
    </source>
</reference>
<dbReference type="KEGG" id="nan:AArc1_1998"/>
<keyword evidence="1" id="KW-1133">Transmembrane helix</keyword>
<feature type="transmembrane region" description="Helical" evidence="1">
    <location>
        <begin position="40"/>
        <end position="61"/>
    </location>
</feature>
<dbReference type="KEGG" id="nag:AArcMg_1641"/>
<evidence type="ECO:0000256" key="1">
    <source>
        <dbReference type="SAM" id="Phobius"/>
    </source>
</evidence>
<protein>
    <recommendedName>
        <fullName evidence="6">Major facilitator superfamily (MFS) profile domain-containing protein</fullName>
    </recommendedName>
</protein>
<dbReference type="EMBL" id="CP027033">
    <property type="protein sequence ID" value="AXR81653.1"/>
    <property type="molecule type" value="Genomic_DNA"/>
</dbReference>
<organism evidence="2 5">
    <name type="scientific">Natrarchaeobaculum sulfurireducens</name>
    <dbReference type="NCBI Taxonomy" id="2044521"/>
    <lineage>
        <taxon>Archaea</taxon>
        <taxon>Methanobacteriati</taxon>
        <taxon>Methanobacteriota</taxon>
        <taxon>Stenosarchaea group</taxon>
        <taxon>Halobacteria</taxon>
        <taxon>Halobacteriales</taxon>
        <taxon>Natrialbaceae</taxon>
        <taxon>Natrarchaeobaculum</taxon>
    </lineage>
</organism>
<evidence type="ECO:0000313" key="3">
    <source>
        <dbReference type="EMBL" id="AXR81653.1"/>
    </source>
</evidence>
<evidence type="ECO:0008006" key="6">
    <source>
        <dbReference type="Google" id="ProtNLM"/>
    </source>
</evidence>
<proteinExistence type="predicted"/>
<reference evidence="5" key="1">
    <citation type="submission" date="2017-10" db="EMBL/GenBank/DDBJ databases">
        <title>Phenotypic and genomic properties of facultatively anaerobic sulfur-reducing natronoarchaea from hypersaline soda lakes.</title>
        <authorList>
            <person name="Sorokin D.Y."/>
            <person name="Kublanov I.V."/>
            <person name="Roman P."/>
            <person name="Sinninghe Damste J.S."/>
            <person name="Golyshin P.N."/>
            <person name="Rojo D."/>
            <person name="Ciordia S."/>
            <person name="Mena Md.C."/>
            <person name="Ferrer M."/>
            <person name="Messina E."/>
            <person name="Smedile F."/>
            <person name="La Spada G."/>
            <person name="La Cono V."/>
            <person name="Yakimov M.M."/>
        </authorList>
    </citation>
    <scope>NUCLEOTIDE SEQUENCE [LARGE SCALE GENOMIC DNA]</scope>
    <source>
        <strain evidence="5">AArc1</strain>
    </source>
</reference>
<keyword evidence="1" id="KW-0812">Transmembrane</keyword>
<accession>A0A346PFM1</accession>
<evidence type="ECO:0000313" key="2">
    <source>
        <dbReference type="EMBL" id="AXR78316.1"/>
    </source>
</evidence>
<sequence>MEQRSLSIVGLTGVVSILGLAVLGGYGLLTGILLEPSAALVAPTVATLVVTVVVVGALIGLGAGSKRWRQNPYW</sequence>
<dbReference type="Proteomes" id="UP000258707">
    <property type="component" value="Chromosome"/>
</dbReference>
<accession>A0A346PQ58</accession>
<dbReference type="Proteomes" id="UP000258613">
    <property type="component" value="Chromosome"/>
</dbReference>